<dbReference type="InterPro" id="IPR007085">
    <property type="entry name" value="DNA/pantothenate-metab_flavo_C"/>
</dbReference>
<reference evidence="2" key="1">
    <citation type="submission" date="2017-02" db="EMBL/GenBank/DDBJ databases">
        <title>Delving into the versatile metabolic prowess of the omnipresent phylum Bacteroidetes.</title>
        <authorList>
            <person name="Nobu M.K."/>
            <person name="Mei R."/>
            <person name="Narihiro T."/>
            <person name="Kuroda K."/>
            <person name="Liu W.-T."/>
        </authorList>
    </citation>
    <scope>NUCLEOTIDE SEQUENCE</scope>
    <source>
        <strain evidence="2">ADurb.Bin417</strain>
    </source>
</reference>
<dbReference type="Gene3D" id="3.40.50.10300">
    <property type="entry name" value="CoaB-like"/>
    <property type="match status" value="1"/>
</dbReference>
<dbReference type="InterPro" id="IPR035929">
    <property type="entry name" value="CoaB-like_sf"/>
</dbReference>
<dbReference type="AlphaFoldDB" id="A0A1V5MDY8"/>
<dbReference type="Pfam" id="PF04127">
    <property type="entry name" value="DFP"/>
    <property type="match status" value="1"/>
</dbReference>
<dbReference type="EMBL" id="MWAK01000175">
    <property type="protein sequence ID" value="OPZ91457.1"/>
    <property type="molecule type" value="Genomic_DNA"/>
</dbReference>
<proteinExistence type="predicted"/>
<gene>
    <name evidence="2" type="primary">coaBC_1</name>
    <name evidence="2" type="ORF">BWY73_01088</name>
</gene>
<feature type="domain" description="DNA/pantothenate metabolism flavoprotein C-terminal" evidence="1">
    <location>
        <begin position="1"/>
        <end position="133"/>
    </location>
</feature>
<accession>A0A1V5MDY8</accession>
<dbReference type="SUPFAM" id="SSF102645">
    <property type="entry name" value="CoaB-like"/>
    <property type="match status" value="1"/>
</dbReference>
<comment type="caution">
    <text evidence="2">The sequence shown here is derived from an EMBL/GenBank/DDBJ whole genome shotgun (WGS) entry which is preliminary data.</text>
</comment>
<protein>
    <submittedName>
        <fullName evidence="2">Coenzyme A biosynthesis bifunctional protein CoaBC</fullName>
    </submittedName>
</protein>
<evidence type="ECO:0000259" key="1">
    <source>
        <dbReference type="Pfam" id="PF04127"/>
    </source>
</evidence>
<dbReference type="GO" id="GO:0015937">
    <property type="term" value="P:coenzyme A biosynthetic process"/>
    <property type="evidence" value="ECO:0007669"/>
    <property type="project" value="UniProtKB-ARBA"/>
</dbReference>
<name>A0A1V5MDY8_UNCT6</name>
<evidence type="ECO:0000313" key="2">
    <source>
        <dbReference type="EMBL" id="OPZ91457.1"/>
    </source>
</evidence>
<sequence length="142" mass="16355">METALRRHFPDCQALFMTAAVGDWRPRFRRTKLKCKRKFSLTLFPNPDILAGCGRLKKNGQTLIGCALETNNLVEAGRAKLRRKNLDFILVNEPGFFGKEKGRHQSFLLSRRGEVYDLSNRSKEDISRFLYDRCLLTCSNPS</sequence>
<organism evidence="2">
    <name type="scientific">candidate division TA06 bacterium ADurb.Bin417</name>
    <dbReference type="NCBI Taxonomy" id="1852828"/>
    <lineage>
        <taxon>Bacteria</taxon>
        <taxon>Bacteria division TA06</taxon>
    </lineage>
</organism>
<dbReference type="Proteomes" id="UP000485484">
    <property type="component" value="Unassembled WGS sequence"/>
</dbReference>
<dbReference type="GO" id="GO:0003824">
    <property type="term" value="F:catalytic activity"/>
    <property type="evidence" value="ECO:0007669"/>
    <property type="project" value="UniProtKB-ARBA"/>
</dbReference>